<keyword evidence="4 5" id="KW-0963">Cytoplasm</keyword>
<dbReference type="GO" id="GO:0097053">
    <property type="term" value="P:L-kynurenine catabolic process"/>
    <property type="evidence" value="ECO:0007669"/>
    <property type="project" value="UniProtKB-UniRule"/>
</dbReference>
<dbReference type="InterPro" id="IPR015421">
    <property type="entry name" value="PyrdxlP-dep_Trfase_major"/>
</dbReference>
<feature type="binding site" evidence="4">
    <location>
        <position position="254"/>
    </location>
    <ligand>
        <name>pyridoxal 5'-phosphate</name>
        <dbReference type="ChEBI" id="CHEBI:597326"/>
    </ligand>
</feature>
<dbReference type="PANTHER" id="PTHR14084">
    <property type="entry name" value="KYNURENINASE"/>
    <property type="match status" value="1"/>
</dbReference>
<dbReference type="Gene3D" id="3.40.640.10">
    <property type="entry name" value="Type I PLP-dependent aspartate aminotransferase-like (Major domain)"/>
    <property type="match status" value="1"/>
</dbReference>
<dbReference type="GO" id="GO:0005737">
    <property type="term" value="C:cytoplasm"/>
    <property type="evidence" value="ECO:0007669"/>
    <property type="project" value="UniProtKB-SubCell"/>
</dbReference>
<comment type="catalytic activity">
    <reaction evidence="4 5">
        <text>L-kynurenine + H2O = anthranilate + L-alanine + H(+)</text>
        <dbReference type="Rhea" id="RHEA:16813"/>
        <dbReference type="ChEBI" id="CHEBI:15377"/>
        <dbReference type="ChEBI" id="CHEBI:15378"/>
        <dbReference type="ChEBI" id="CHEBI:16567"/>
        <dbReference type="ChEBI" id="CHEBI:57959"/>
        <dbReference type="ChEBI" id="CHEBI:57972"/>
        <dbReference type="EC" id="3.7.1.3"/>
    </reaction>
</comment>
<dbReference type="PIRSF" id="PIRSF038800">
    <property type="entry name" value="KYNU"/>
    <property type="match status" value="1"/>
</dbReference>
<dbReference type="HAMAP" id="MF_01970">
    <property type="entry name" value="Kynureninase"/>
    <property type="match status" value="1"/>
</dbReference>
<evidence type="ECO:0000313" key="7">
    <source>
        <dbReference type="EMBL" id="ODV92386.1"/>
    </source>
</evidence>
<dbReference type="EMBL" id="KV453841">
    <property type="protein sequence ID" value="ODV92386.1"/>
    <property type="molecule type" value="Genomic_DNA"/>
</dbReference>
<evidence type="ECO:0000256" key="4">
    <source>
        <dbReference type="HAMAP-Rule" id="MF_03017"/>
    </source>
</evidence>
<dbReference type="Gene3D" id="3.90.1150.10">
    <property type="entry name" value="Aspartate Aminotransferase, domain 1"/>
    <property type="match status" value="1"/>
</dbReference>
<dbReference type="GO" id="GO:0034354">
    <property type="term" value="P:'de novo' NAD+ biosynthetic process from L-tryptophan"/>
    <property type="evidence" value="ECO:0007669"/>
    <property type="project" value="UniProtKB-UniRule"/>
</dbReference>
<dbReference type="InterPro" id="IPR000192">
    <property type="entry name" value="Aminotrans_V_dom"/>
</dbReference>
<dbReference type="UniPathway" id="UPA00253">
    <property type="reaction ID" value="UER00329"/>
</dbReference>
<evidence type="ECO:0000259" key="6">
    <source>
        <dbReference type="Pfam" id="PF00266"/>
    </source>
</evidence>
<feature type="binding site" evidence="4">
    <location>
        <position position="229"/>
    </location>
    <ligand>
        <name>pyridoxal 5'-phosphate</name>
        <dbReference type="ChEBI" id="CHEBI:597326"/>
    </ligand>
</feature>
<feature type="binding site" evidence="4">
    <location>
        <position position="114"/>
    </location>
    <ligand>
        <name>pyridoxal 5'-phosphate</name>
        <dbReference type="ChEBI" id="CHEBI:597326"/>
    </ligand>
</feature>
<reference evidence="8" key="1">
    <citation type="submission" date="2016-02" db="EMBL/GenBank/DDBJ databases">
        <title>Comparative genomics of biotechnologically important yeasts.</title>
        <authorList>
            <consortium name="DOE Joint Genome Institute"/>
            <person name="Riley R."/>
            <person name="Haridas S."/>
            <person name="Wolfe K.H."/>
            <person name="Lopes M.R."/>
            <person name="Hittinger C.T."/>
            <person name="Goker M."/>
            <person name="Salamov A."/>
            <person name="Wisecaver J."/>
            <person name="Long T.M."/>
            <person name="Aerts A.L."/>
            <person name="Barry K."/>
            <person name="Choi C."/>
            <person name="Clum A."/>
            <person name="Coughlan A.Y."/>
            <person name="Deshpande S."/>
            <person name="Douglass A.P."/>
            <person name="Hanson S.J."/>
            <person name="Klenk H.-P."/>
            <person name="Labutti K."/>
            <person name="Lapidus A."/>
            <person name="Lindquist E."/>
            <person name="Lipzen A."/>
            <person name="Meier-Kolthoff J.P."/>
            <person name="Ohm R.A."/>
            <person name="Otillar R.P."/>
            <person name="Pangilinan J."/>
            <person name="Peng Y."/>
            <person name="Rokas A."/>
            <person name="Rosa C.A."/>
            <person name="Scheuner C."/>
            <person name="Sibirny A.A."/>
            <person name="Slot J.C."/>
            <person name="Stielow J.B."/>
            <person name="Sun H."/>
            <person name="Kurtzman C.P."/>
            <person name="Blackwell M."/>
            <person name="Jeffries T.W."/>
            <person name="Grigoriev I.V."/>
        </authorList>
    </citation>
    <scope>NUCLEOTIDE SEQUENCE [LARGE SCALE GENOMIC DNA]</scope>
    <source>
        <strain evidence="8">NRRL Y-17796</strain>
    </source>
</reference>
<dbReference type="GO" id="GO:0019805">
    <property type="term" value="P:quinolinate biosynthetic process"/>
    <property type="evidence" value="ECO:0007669"/>
    <property type="project" value="UniProtKB-UniRule"/>
</dbReference>
<keyword evidence="1 4" id="KW-0662">Pyridine nucleotide biosynthesis</keyword>
<dbReference type="GO" id="GO:0019441">
    <property type="term" value="P:L-tryptophan catabolic process to kynurenine"/>
    <property type="evidence" value="ECO:0007669"/>
    <property type="project" value="TreeGrafter"/>
</dbReference>
<dbReference type="InterPro" id="IPR015422">
    <property type="entry name" value="PyrdxlP-dep_Trfase_small"/>
</dbReference>
<feature type="binding site" evidence="4">
    <location>
        <position position="232"/>
    </location>
    <ligand>
        <name>pyridoxal 5'-phosphate</name>
        <dbReference type="ChEBI" id="CHEBI:597326"/>
    </ligand>
</feature>
<name>A0A1E4TKV4_9ASCO</name>
<dbReference type="Pfam" id="PF22580">
    <property type="entry name" value="KYNU_C"/>
    <property type="match status" value="1"/>
</dbReference>
<evidence type="ECO:0000256" key="3">
    <source>
        <dbReference type="ARBA" id="ARBA00022898"/>
    </source>
</evidence>
<dbReference type="Proteomes" id="UP000095023">
    <property type="component" value="Unassembled WGS sequence"/>
</dbReference>
<evidence type="ECO:0000256" key="1">
    <source>
        <dbReference type="ARBA" id="ARBA00022642"/>
    </source>
</evidence>
<dbReference type="GO" id="GO:0097268">
    <property type="term" value="C:cytoophidium"/>
    <property type="evidence" value="ECO:0007669"/>
    <property type="project" value="EnsemblFungi"/>
</dbReference>
<comment type="function">
    <text evidence="4 5">Catalyzes the cleavage of L-kynurenine (L-Kyn) and L-3-hydroxykynurenine (L-3OHKyn) into anthranilic acid (AA) and 3-hydroxyanthranilic acid (3-OHAA), respectively.</text>
</comment>
<dbReference type="SUPFAM" id="SSF53383">
    <property type="entry name" value="PLP-dependent transferases"/>
    <property type="match status" value="1"/>
</dbReference>
<feature type="binding site" evidence="4">
    <location>
        <begin position="144"/>
        <end position="147"/>
    </location>
    <ligand>
        <name>pyridoxal 5'-phosphate</name>
        <dbReference type="ChEBI" id="CHEBI:597326"/>
    </ligand>
</feature>
<evidence type="ECO:0000313" key="8">
    <source>
        <dbReference type="Proteomes" id="UP000095023"/>
    </source>
</evidence>
<keyword evidence="2 4" id="KW-0378">Hydrolase</keyword>
<feature type="binding site" evidence="4">
    <location>
        <position position="115"/>
    </location>
    <ligand>
        <name>pyridoxal 5'-phosphate</name>
        <dbReference type="ChEBI" id="CHEBI:597326"/>
    </ligand>
</feature>
<organism evidence="7 8">
    <name type="scientific">Tortispora caseinolytica NRRL Y-17796</name>
    <dbReference type="NCBI Taxonomy" id="767744"/>
    <lineage>
        <taxon>Eukaryota</taxon>
        <taxon>Fungi</taxon>
        <taxon>Dikarya</taxon>
        <taxon>Ascomycota</taxon>
        <taxon>Saccharomycotina</taxon>
        <taxon>Trigonopsidomycetes</taxon>
        <taxon>Trigonopsidales</taxon>
        <taxon>Trigonopsidaceae</taxon>
        <taxon>Tortispora</taxon>
    </lineage>
</organism>
<dbReference type="GO" id="GO:0043420">
    <property type="term" value="P:anthranilate metabolic process"/>
    <property type="evidence" value="ECO:0007669"/>
    <property type="project" value="UniProtKB-UniRule"/>
</dbReference>
<feature type="binding site" evidence="4">
    <location>
        <position position="282"/>
    </location>
    <ligand>
        <name>pyridoxal 5'-phosphate</name>
        <dbReference type="ChEBI" id="CHEBI:597326"/>
    </ligand>
</feature>
<comment type="subcellular location">
    <subcellularLocation>
        <location evidence="4 5">Cytoplasm</location>
    </subcellularLocation>
</comment>
<comment type="pathway">
    <text evidence="4 5">Cofactor biosynthesis; NAD(+) biosynthesis; quinolinate from L-kynurenine: step 2/3.</text>
</comment>
<feature type="binding site" evidence="4">
    <location>
        <position position="200"/>
    </location>
    <ligand>
        <name>pyridoxal 5'-phosphate</name>
        <dbReference type="ChEBI" id="CHEBI:597326"/>
    </ligand>
</feature>
<dbReference type="PANTHER" id="PTHR14084:SF0">
    <property type="entry name" value="KYNURENINASE"/>
    <property type="match status" value="1"/>
</dbReference>
<proteinExistence type="inferred from homology"/>
<dbReference type="GO" id="GO:0030429">
    <property type="term" value="F:kynureninase activity"/>
    <property type="evidence" value="ECO:0007669"/>
    <property type="project" value="UniProtKB-UniRule"/>
</dbReference>
<sequence>MNDSSYAQEMDSRDTIVCRNKFNIPLNQSVHAKKSLWGGPDKECVYFCGNSLGLMPKSTRSAVDVELDAWASYGVNAHFEHVREPWVSIDRPVGPEMAKIVGAQDDEVAVMNTLTGNLHAALSTFYKPDVSTGRTKIMYEDKAFPSDNYAFMSQCELHGLDPAIHTIKVSPKPGTYTLTTEQILEAIDSNQHELALVCFSGIQFYTGQLFDIETITAFAHERNILVGWDLAHAAGNVELKLHDWRVDFAVWCTYKYLNSGPGGIAGLFVHSKHVSRPRQAGWWGNNPRTRFDMLEMFDPIPGAEGFRMSNPSVLNMVCVRASLEIFKTAGGMSAIVQKSKKITGYLYDLLLNLPHYKAKELMDGGYPCFEIITPESRGTQLSLLFHPLNSTTMQQVMKHLNDNGIIADERKPNVIRLAPTPLYNTYSECLYVAEMIESALNKVQLE</sequence>
<protein>
    <recommendedName>
        <fullName evidence="4 5">Kynureninase</fullName>
        <ecNumber evidence="4 5">3.7.1.3</ecNumber>
    </recommendedName>
    <alternativeName>
        <fullName evidence="4">Biosynthesis of nicotinic acid protein 5</fullName>
    </alternativeName>
    <alternativeName>
        <fullName evidence="4">L-kynurenine hydrolase</fullName>
    </alternativeName>
</protein>
<dbReference type="Pfam" id="PF00266">
    <property type="entry name" value="Aminotran_5"/>
    <property type="match status" value="1"/>
</dbReference>
<feature type="modified residue" description="N6-(pyridoxal phosphate)lysine" evidence="4">
    <location>
        <position position="255"/>
    </location>
</feature>
<comment type="cofactor">
    <cofactor evidence="4 5">
        <name>pyridoxal 5'-phosphate</name>
        <dbReference type="ChEBI" id="CHEBI:597326"/>
    </cofactor>
</comment>
<feature type="domain" description="Aminotransferase class V" evidence="6">
    <location>
        <begin position="99"/>
        <end position="358"/>
    </location>
</feature>
<comment type="subunit">
    <text evidence="4 5">Homodimer.</text>
</comment>
<gene>
    <name evidence="4" type="primary">BNA5</name>
    <name evidence="7" type="ORF">CANCADRAFT_973</name>
</gene>
<keyword evidence="8" id="KW-1185">Reference proteome</keyword>
<dbReference type="InterPro" id="IPR010111">
    <property type="entry name" value="Kynureninase"/>
</dbReference>
<dbReference type="FunFam" id="3.40.640.10:FF:000031">
    <property type="entry name" value="Kynureninase"/>
    <property type="match status" value="1"/>
</dbReference>
<accession>A0A1E4TKV4</accession>
<comment type="pathway">
    <text evidence="4 5">Amino-acid degradation; L-kynurenine degradation; L-alanine and anthranilate from L-kynurenine: step 1/1.</text>
</comment>
<dbReference type="AlphaFoldDB" id="A0A1E4TKV4"/>
<dbReference type="UniPathway" id="UPA00334">
    <property type="reaction ID" value="UER00455"/>
</dbReference>
<dbReference type="GO" id="GO:0030170">
    <property type="term" value="F:pyridoxal phosphate binding"/>
    <property type="evidence" value="ECO:0007669"/>
    <property type="project" value="UniProtKB-UniRule"/>
</dbReference>
<feature type="binding site" evidence="4">
    <location>
        <position position="310"/>
    </location>
    <ligand>
        <name>pyridoxal 5'-phosphate</name>
        <dbReference type="ChEBI" id="CHEBI:597326"/>
    </ligand>
</feature>
<dbReference type="InterPro" id="IPR015424">
    <property type="entry name" value="PyrdxlP-dep_Trfase"/>
</dbReference>
<dbReference type="EC" id="3.7.1.3" evidence="4 5"/>
<dbReference type="NCBIfam" id="TIGR01814">
    <property type="entry name" value="kynureninase"/>
    <property type="match status" value="1"/>
</dbReference>
<dbReference type="OrthoDB" id="5978656at2759"/>
<evidence type="ECO:0000256" key="5">
    <source>
        <dbReference type="PIRNR" id="PIRNR038800"/>
    </source>
</evidence>
<comment type="similarity">
    <text evidence="4 5">Belongs to the kynureninase family.</text>
</comment>
<evidence type="ECO:0000256" key="2">
    <source>
        <dbReference type="ARBA" id="ARBA00022801"/>
    </source>
</evidence>
<comment type="catalytic activity">
    <reaction evidence="5">
        <text>3-hydroxy-L-kynurenine + H2O = 3-hydroxyanthranilate + L-alanine + H(+)</text>
        <dbReference type="Rhea" id="RHEA:25143"/>
        <dbReference type="ChEBI" id="CHEBI:15377"/>
        <dbReference type="ChEBI" id="CHEBI:15378"/>
        <dbReference type="ChEBI" id="CHEBI:36559"/>
        <dbReference type="ChEBI" id="CHEBI:57972"/>
        <dbReference type="ChEBI" id="CHEBI:58125"/>
        <dbReference type="EC" id="3.7.1.3"/>
    </reaction>
</comment>
<keyword evidence="3 4" id="KW-0663">Pyridoxal phosphate</keyword>